<dbReference type="EMBL" id="CM002298">
    <property type="protein sequence ID" value="ESW04531.1"/>
    <property type="molecule type" value="Genomic_DNA"/>
</dbReference>
<feature type="transmembrane region" description="Helical" evidence="1">
    <location>
        <begin position="67"/>
        <end position="87"/>
    </location>
</feature>
<dbReference type="Proteomes" id="UP000000226">
    <property type="component" value="Chromosome 11"/>
</dbReference>
<evidence type="ECO:0000256" key="1">
    <source>
        <dbReference type="SAM" id="Phobius"/>
    </source>
</evidence>
<organism evidence="2 3">
    <name type="scientific">Phaseolus vulgaris</name>
    <name type="common">Kidney bean</name>
    <name type="synonym">French bean</name>
    <dbReference type="NCBI Taxonomy" id="3885"/>
    <lineage>
        <taxon>Eukaryota</taxon>
        <taxon>Viridiplantae</taxon>
        <taxon>Streptophyta</taxon>
        <taxon>Embryophyta</taxon>
        <taxon>Tracheophyta</taxon>
        <taxon>Spermatophyta</taxon>
        <taxon>Magnoliopsida</taxon>
        <taxon>eudicotyledons</taxon>
        <taxon>Gunneridae</taxon>
        <taxon>Pentapetalae</taxon>
        <taxon>rosids</taxon>
        <taxon>fabids</taxon>
        <taxon>Fabales</taxon>
        <taxon>Fabaceae</taxon>
        <taxon>Papilionoideae</taxon>
        <taxon>50 kb inversion clade</taxon>
        <taxon>NPAAA clade</taxon>
        <taxon>indigoferoid/millettioid clade</taxon>
        <taxon>Phaseoleae</taxon>
        <taxon>Phaseolus</taxon>
    </lineage>
</organism>
<keyword evidence="1" id="KW-0812">Transmembrane</keyword>
<keyword evidence="3" id="KW-1185">Reference proteome</keyword>
<keyword evidence="1" id="KW-1133">Transmembrane helix</keyword>
<protein>
    <submittedName>
        <fullName evidence="2">Uncharacterized protein</fullName>
    </submittedName>
</protein>
<dbReference type="AlphaFoldDB" id="V7AK88"/>
<name>V7AK88_PHAVU</name>
<proteinExistence type="predicted"/>
<accession>V7AK88</accession>
<evidence type="ECO:0000313" key="2">
    <source>
        <dbReference type="EMBL" id="ESW04531.1"/>
    </source>
</evidence>
<keyword evidence="1" id="KW-0472">Membrane</keyword>
<dbReference type="Gramene" id="ESW04531">
    <property type="protein sequence ID" value="ESW04531"/>
    <property type="gene ID" value="PHAVU_011G102900g"/>
</dbReference>
<sequence length="91" mass="10389">MEKCYMNCTSQGIGAPQFEDMVNRKTNHVVLIEPRQYLILHFFPSPTPQTQILSGTFMVFVQSSCSFPFFLITPLSSIILPSVTHLFRYAV</sequence>
<gene>
    <name evidence="2" type="ORF">PHAVU_011G102900g</name>
</gene>
<reference evidence="3" key="1">
    <citation type="journal article" date="2014" name="Nat. Genet.">
        <title>A reference genome for common bean and genome-wide analysis of dual domestications.</title>
        <authorList>
            <person name="Schmutz J."/>
            <person name="McClean P.E."/>
            <person name="Mamidi S."/>
            <person name="Wu G.A."/>
            <person name="Cannon S.B."/>
            <person name="Grimwood J."/>
            <person name="Jenkins J."/>
            <person name="Shu S."/>
            <person name="Song Q."/>
            <person name="Chavarro C."/>
            <person name="Torres-Torres M."/>
            <person name="Geffroy V."/>
            <person name="Moghaddam S.M."/>
            <person name="Gao D."/>
            <person name="Abernathy B."/>
            <person name="Barry K."/>
            <person name="Blair M."/>
            <person name="Brick M.A."/>
            <person name="Chovatia M."/>
            <person name="Gepts P."/>
            <person name="Goodstein D.M."/>
            <person name="Gonzales M."/>
            <person name="Hellsten U."/>
            <person name="Hyten D.L."/>
            <person name="Jia G."/>
            <person name="Kelly J.D."/>
            <person name="Kudrna D."/>
            <person name="Lee R."/>
            <person name="Richard M.M."/>
            <person name="Miklas P.N."/>
            <person name="Osorno J.M."/>
            <person name="Rodrigues J."/>
            <person name="Thareau V."/>
            <person name="Urrea C.A."/>
            <person name="Wang M."/>
            <person name="Yu Y."/>
            <person name="Zhang M."/>
            <person name="Wing R.A."/>
            <person name="Cregan P.B."/>
            <person name="Rokhsar D.S."/>
            <person name="Jackson S.A."/>
        </authorList>
    </citation>
    <scope>NUCLEOTIDE SEQUENCE [LARGE SCALE GENOMIC DNA]</scope>
    <source>
        <strain evidence="3">cv. G19833</strain>
    </source>
</reference>
<evidence type="ECO:0000313" key="3">
    <source>
        <dbReference type="Proteomes" id="UP000000226"/>
    </source>
</evidence>
<dbReference type="OrthoDB" id="10327764at2759"/>